<dbReference type="AlphaFoldDB" id="A0A1D2M2M2"/>
<proteinExistence type="predicted"/>
<protein>
    <submittedName>
        <fullName evidence="1">Uncharacterized protein</fullName>
    </submittedName>
</protein>
<keyword evidence="2" id="KW-1185">Reference proteome</keyword>
<evidence type="ECO:0000313" key="1">
    <source>
        <dbReference type="EMBL" id="ODM87218.1"/>
    </source>
</evidence>
<accession>A0A1D2M2M2</accession>
<organism evidence="1 2">
    <name type="scientific">Orchesella cincta</name>
    <name type="common">Springtail</name>
    <name type="synonym">Podura cincta</name>
    <dbReference type="NCBI Taxonomy" id="48709"/>
    <lineage>
        <taxon>Eukaryota</taxon>
        <taxon>Metazoa</taxon>
        <taxon>Ecdysozoa</taxon>
        <taxon>Arthropoda</taxon>
        <taxon>Hexapoda</taxon>
        <taxon>Collembola</taxon>
        <taxon>Entomobryomorpha</taxon>
        <taxon>Entomobryoidea</taxon>
        <taxon>Orchesellidae</taxon>
        <taxon>Orchesellinae</taxon>
        <taxon>Orchesella</taxon>
    </lineage>
</organism>
<dbReference type="Proteomes" id="UP000094527">
    <property type="component" value="Unassembled WGS sequence"/>
</dbReference>
<reference evidence="1 2" key="1">
    <citation type="journal article" date="2016" name="Genome Biol. Evol.">
        <title>Gene Family Evolution Reflects Adaptation to Soil Environmental Stressors in the Genome of the Collembolan Orchesella cincta.</title>
        <authorList>
            <person name="Faddeeva-Vakhrusheva A."/>
            <person name="Derks M.F."/>
            <person name="Anvar S.Y."/>
            <person name="Agamennone V."/>
            <person name="Suring W."/>
            <person name="Smit S."/>
            <person name="van Straalen N.M."/>
            <person name="Roelofs D."/>
        </authorList>
    </citation>
    <scope>NUCLEOTIDE SEQUENCE [LARGE SCALE GENOMIC DNA]</scope>
    <source>
        <tissue evidence="1">Mixed pool</tissue>
    </source>
</reference>
<gene>
    <name evidence="1" type="ORF">Ocin01_19464</name>
</gene>
<evidence type="ECO:0000313" key="2">
    <source>
        <dbReference type="Proteomes" id="UP000094527"/>
    </source>
</evidence>
<comment type="caution">
    <text evidence="1">The sequence shown here is derived from an EMBL/GenBank/DDBJ whole genome shotgun (WGS) entry which is preliminary data.</text>
</comment>
<name>A0A1D2M2M2_ORCCI</name>
<sequence length="184" mass="20741">MRLSDLCNFHLTHGHYEEGIKALKYVYGNSDDCLHVMPSEDTESCNELLVAIYFVPAVSYDEKVRRRHAKLANYSSISEKIFHVVGKSEEIFTGITGAKIAVSLGEGKLLKKLHHVASSQGDGIVATKQHFESWLEKPEAHLLKEEGHHHHPEVFAPVTHLLIFWNERLTIGGVITSVCHYTKN</sequence>
<dbReference type="EMBL" id="LJIJ01005870">
    <property type="protein sequence ID" value="ODM87218.1"/>
    <property type="molecule type" value="Genomic_DNA"/>
</dbReference>